<accession>A0ABV6NWT9</accession>
<dbReference type="PROSITE" id="PS00455">
    <property type="entry name" value="AMP_BINDING"/>
    <property type="match status" value="2"/>
</dbReference>
<keyword evidence="5" id="KW-1133">Transmembrane helix</keyword>
<dbReference type="RefSeq" id="WP_377338871.1">
    <property type="nucleotide sequence ID" value="NZ_JBHLUE010000011.1"/>
</dbReference>
<feature type="compositionally biased region" description="Low complexity" evidence="4">
    <location>
        <begin position="860"/>
        <end position="874"/>
    </location>
</feature>
<dbReference type="PROSITE" id="PS00012">
    <property type="entry name" value="PHOSPHOPANTETHEINE"/>
    <property type="match status" value="2"/>
</dbReference>
<dbReference type="Gene3D" id="3.30.559.30">
    <property type="entry name" value="Nonribosomal peptide synthetase, condensation domain"/>
    <property type="match status" value="2"/>
</dbReference>
<dbReference type="Gene3D" id="3.40.50.980">
    <property type="match status" value="4"/>
</dbReference>
<dbReference type="Pfam" id="PF00975">
    <property type="entry name" value="Thioesterase"/>
    <property type="match status" value="1"/>
</dbReference>
<evidence type="ECO:0000313" key="8">
    <source>
        <dbReference type="Proteomes" id="UP001589894"/>
    </source>
</evidence>
<evidence type="ECO:0000256" key="3">
    <source>
        <dbReference type="ARBA" id="ARBA00022553"/>
    </source>
</evidence>
<feature type="transmembrane region" description="Helical" evidence="5">
    <location>
        <begin position="2626"/>
        <end position="2649"/>
    </location>
</feature>
<dbReference type="CDD" id="cd06173">
    <property type="entry name" value="MFS_MefA_like"/>
    <property type="match status" value="1"/>
</dbReference>
<dbReference type="SMART" id="SM00823">
    <property type="entry name" value="PKS_PP"/>
    <property type="match status" value="2"/>
</dbReference>
<feature type="transmembrane region" description="Helical" evidence="5">
    <location>
        <begin position="2514"/>
        <end position="2539"/>
    </location>
</feature>
<dbReference type="InterPro" id="IPR009081">
    <property type="entry name" value="PP-bd_ACP"/>
</dbReference>
<feature type="transmembrane region" description="Helical" evidence="5">
    <location>
        <begin position="2386"/>
        <end position="2412"/>
    </location>
</feature>
<evidence type="ECO:0000256" key="4">
    <source>
        <dbReference type="SAM" id="MobiDB-lite"/>
    </source>
</evidence>
<dbReference type="Pfam" id="PF07690">
    <property type="entry name" value="MFS_1"/>
    <property type="match status" value="1"/>
</dbReference>
<feature type="transmembrane region" description="Helical" evidence="5">
    <location>
        <begin position="2451"/>
        <end position="2470"/>
    </location>
</feature>
<protein>
    <submittedName>
        <fullName evidence="7">Amino acid adenylation domain-containing protein</fullName>
    </submittedName>
</protein>
<feature type="region of interest" description="Disordered" evidence="4">
    <location>
        <begin position="576"/>
        <end position="609"/>
    </location>
</feature>
<reference evidence="7 8" key="1">
    <citation type="submission" date="2024-09" db="EMBL/GenBank/DDBJ databases">
        <authorList>
            <person name="Sun Q."/>
            <person name="Mori K."/>
        </authorList>
    </citation>
    <scope>NUCLEOTIDE SEQUENCE [LARGE SCALE GENOMIC DNA]</scope>
    <source>
        <strain evidence="7 8">TBRC 2205</strain>
    </source>
</reference>
<dbReference type="InterPro" id="IPR001242">
    <property type="entry name" value="Condensation_dom"/>
</dbReference>
<dbReference type="Gene3D" id="2.30.38.10">
    <property type="entry name" value="Luciferase, Domain 3"/>
    <property type="match status" value="2"/>
</dbReference>
<comment type="cofactor">
    <cofactor evidence="1">
        <name>pantetheine 4'-phosphate</name>
        <dbReference type="ChEBI" id="CHEBI:47942"/>
    </cofactor>
</comment>
<dbReference type="CDD" id="cd19531">
    <property type="entry name" value="LCL_NRPS-like"/>
    <property type="match status" value="2"/>
</dbReference>
<gene>
    <name evidence="7" type="ORF">ACFFHU_13930</name>
</gene>
<dbReference type="Gene3D" id="1.20.1250.20">
    <property type="entry name" value="MFS general substrate transporter like domains"/>
    <property type="match status" value="1"/>
</dbReference>
<feature type="transmembrane region" description="Helical" evidence="5">
    <location>
        <begin position="2656"/>
        <end position="2673"/>
    </location>
</feature>
<evidence type="ECO:0000256" key="5">
    <source>
        <dbReference type="SAM" id="Phobius"/>
    </source>
</evidence>
<dbReference type="InterPro" id="IPR036736">
    <property type="entry name" value="ACP-like_sf"/>
</dbReference>
<dbReference type="Pfam" id="PF00550">
    <property type="entry name" value="PP-binding"/>
    <property type="match status" value="2"/>
</dbReference>
<dbReference type="SUPFAM" id="SSF52777">
    <property type="entry name" value="CoA-dependent acyltransferases"/>
    <property type="match status" value="4"/>
</dbReference>
<evidence type="ECO:0000313" key="7">
    <source>
        <dbReference type="EMBL" id="MFC0565231.1"/>
    </source>
</evidence>
<feature type="transmembrane region" description="Helical" evidence="5">
    <location>
        <begin position="2712"/>
        <end position="2735"/>
    </location>
</feature>
<keyword evidence="2" id="KW-0596">Phosphopantetheine</keyword>
<feature type="domain" description="Carrier" evidence="6">
    <location>
        <begin position="1006"/>
        <end position="1082"/>
    </location>
</feature>
<keyword evidence="5" id="KW-0812">Transmembrane</keyword>
<feature type="transmembrane region" description="Helical" evidence="5">
    <location>
        <begin position="2594"/>
        <end position="2620"/>
    </location>
</feature>
<dbReference type="InterPro" id="IPR011701">
    <property type="entry name" value="MFS"/>
</dbReference>
<dbReference type="InterPro" id="IPR023213">
    <property type="entry name" value="CAT-like_dom_sf"/>
</dbReference>
<comment type="caution">
    <text evidence="7">The sequence shown here is derived from an EMBL/GenBank/DDBJ whole genome shotgun (WGS) entry which is preliminary data.</text>
</comment>
<dbReference type="Pfam" id="PF00668">
    <property type="entry name" value="Condensation"/>
    <property type="match status" value="2"/>
</dbReference>
<dbReference type="InterPro" id="IPR000873">
    <property type="entry name" value="AMP-dep_synth/lig_dom"/>
</dbReference>
<keyword evidence="3" id="KW-0597">Phosphoprotein</keyword>
<dbReference type="InterPro" id="IPR001031">
    <property type="entry name" value="Thioesterase"/>
</dbReference>
<keyword evidence="5" id="KW-0472">Membrane</keyword>
<dbReference type="PANTHER" id="PTHR45527:SF1">
    <property type="entry name" value="FATTY ACID SYNTHASE"/>
    <property type="match status" value="1"/>
</dbReference>
<dbReference type="InterPro" id="IPR020806">
    <property type="entry name" value="PKS_PP-bd"/>
</dbReference>
<dbReference type="InterPro" id="IPR006162">
    <property type="entry name" value="Ppantetheine_attach_site"/>
</dbReference>
<dbReference type="SUPFAM" id="SSF56801">
    <property type="entry name" value="Acetyl-CoA synthetase-like"/>
    <property type="match status" value="2"/>
</dbReference>
<feature type="region of interest" description="Disordered" evidence="4">
    <location>
        <begin position="1288"/>
        <end position="1307"/>
    </location>
</feature>
<keyword evidence="8" id="KW-1185">Reference proteome</keyword>
<evidence type="ECO:0000256" key="1">
    <source>
        <dbReference type="ARBA" id="ARBA00001957"/>
    </source>
</evidence>
<dbReference type="SUPFAM" id="SSF53474">
    <property type="entry name" value="alpha/beta-Hydrolases"/>
    <property type="match status" value="1"/>
</dbReference>
<dbReference type="Gene3D" id="3.40.50.1820">
    <property type="entry name" value="alpha/beta hydrolase"/>
    <property type="match status" value="1"/>
</dbReference>
<dbReference type="InterPro" id="IPR045851">
    <property type="entry name" value="AMP-bd_C_sf"/>
</dbReference>
<dbReference type="Pfam" id="PF13193">
    <property type="entry name" value="AMP-binding_C"/>
    <property type="match status" value="1"/>
</dbReference>
<dbReference type="Gene3D" id="1.10.1200.10">
    <property type="entry name" value="ACP-like"/>
    <property type="match status" value="2"/>
</dbReference>
<dbReference type="Gene3D" id="3.30.559.10">
    <property type="entry name" value="Chloramphenicol acetyltransferase-like domain"/>
    <property type="match status" value="2"/>
</dbReference>
<dbReference type="Pfam" id="PF00501">
    <property type="entry name" value="AMP-binding"/>
    <property type="match status" value="2"/>
</dbReference>
<feature type="transmembrane region" description="Helical" evidence="5">
    <location>
        <begin position="2679"/>
        <end position="2700"/>
    </location>
</feature>
<evidence type="ECO:0000256" key="2">
    <source>
        <dbReference type="ARBA" id="ARBA00022450"/>
    </source>
</evidence>
<organism evidence="7 8">
    <name type="scientific">Plantactinospora siamensis</name>
    <dbReference type="NCBI Taxonomy" id="555372"/>
    <lineage>
        <taxon>Bacteria</taxon>
        <taxon>Bacillati</taxon>
        <taxon>Actinomycetota</taxon>
        <taxon>Actinomycetes</taxon>
        <taxon>Micromonosporales</taxon>
        <taxon>Micromonosporaceae</taxon>
        <taxon>Plantactinospora</taxon>
    </lineage>
</organism>
<dbReference type="NCBIfam" id="TIGR01733">
    <property type="entry name" value="AA-adenyl-dom"/>
    <property type="match status" value="2"/>
</dbReference>
<dbReference type="PANTHER" id="PTHR45527">
    <property type="entry name" value="NONRIBOSOMAL PEPTIDE SYNTHETASE"/>
    <property type="match status" value="1"/>
</dbReference>
<dbReference type="InterPro" id="IPR036259">
    <property type="entry name" value="MFS_trans_sf"/>
</dbReference>
<dbReference type="Gene3D" id="3.30.300.30">
    <property type="match status" value="2"/>
</dbReference>
<dbReference type="SUPFAM" id="SSF47336">
    <property type="entry name" value="ACP-like"/>
    <property type="match status" value="1"/>
</dbReference>
<feature type="transmembrane region" description="Helical" evidence="5">
    <location>
        <begin position="2765"/>
        <end position="2785"/>
    </location>
</feature>
<proteinExistence type="predicted"/>
<feature type="transmembrane region" description="Helical" evidence="5">
    <location>
        <begin position="2476"/>
        <end position="2493"/>
    </location>
</feature>
<dbReference type="InterPro" id="IPR025110">
    <property type="entry name" value="AMP-bd_C"/>
</dbReference>
<feature type="compositionally biased region" description="Low complexity" evidence="4">
    <location>
        <begin position="840"/>
        <end position="851"/>
    </location>
</feature>
<evidence type="ECO:0000259" key="6">
    <source>
        <dbReference type="PROSITE" id="PS50075"/>
    </source>
</evidence>
<dbReference type="InterPro" id="IPR010071">
    <property type="entry name" value="AA_adenyl_dom"/>
</dbReference>
<name>A0ABV6NWT9_9ACTN</name>
<dbReference type="EMBL" id="JBHLUE010000011">
    <property type="protein sequence ID" value="MFC0565231.1"/>
    <property type="molecule type" value="Genomic_DNA"/>
</dbReference>
<sequence>MTDADVLAERLAQRLAKARAYRPPETPVVARRPVDAATPLSAAQRRLWFLHQWAPLSCAYNIPVGWRLDGPLDLDRLRCALDRVVSRHEILRTRYDAVGGEPRAVVDPPGPMPYRLERCAPDRAGARAVELGRAPFALDRDWPVRACVLRGGPTEHVLLVTFHHIAADGWSVGLFAADLAAAYAGTARPEPVQYADLTHARRGHDHAEDLAYWRRRLTELPDPIELPADRPRPAVLSDAGELLDFELDRPTTAAVREFGRANRVTGYAVLLAGFAVLAGRYAEVDDLVLGAPVAGREGAADVLGCFVNTLALRVRLPSAGSRRELVRSVASGLVEDLEHGGLPYADLVEALPRQSGTGGLFNLQFVATDVPRTPLVLPGLTVTELPTDPGAAKLDLSLAVADLGGATIPATLTYSTDLFDRAGMERLAGHYRRAVAGLVTAPDRSVGELDFLDDRERAIVLARPARGRSPGTFLDRFDRSVRTSPDRLAVVAAGDRLSYRDLDRAATALAHRLRADGVGPETVVALDATRNTGYAVGLLGILKAGAAYLPLEPDQPVLRRTALCAAAGATRYVGSGAPPGLRTFDPPGPEDAESGVPAPPARRGTAAGEGLPAVRPADLAYVIFTSGSTGTPKGVAVEHGALLCYLDSAVELLSPADGATLAACSTLAADLAHTMVFTALATGCTLRLVDAAAAIDPELFADRLAEHPVDLLKLVPSHLIGLLDAADPARAAELLPRACLVLGGESLSWALVDRVRALRPELRIVNHYGPTEATVGAIAQVVPELPPGDRAATVPLGRPLPHLSARIVDRAGRPVPPGVPGELLLGGAGLARGYLARPPAADPARLPADPARPAEEEPARLPAEPARPAQEEPAGFGADPVDARSRCYRTGDRARWRADGSIEFLGRMDRQLKIRGYRVEPGEVEGLMRQYPGVRDAVVEARDGRLVGYLVGDPEGLLGWLAERLPGPLVPATVIGLDALPLTANGKVDRAALPRPGPAEPGVGRAPSTAGERAVADVFGEVLGCPPPSADDDFFALGGHSLLAAQVVSRLRQRGVGGPVTLPMLFAHPTVAGLAGQLGPADGSAGWEPIPAGPPGTPTAMSAAQRRLWFLDQAVPGLPAYNLPYALELTGGLDVAALRAALAGVVARHEALRTTFGTVDGAPVPVVSADAPIDLPLADLRGAGPDRVRAAIDAEFATGFDLATGPLLRARLLRTADDVHVLLVTFHHIVFDGWSLALFVAELAAGYAGEPVPAPRLRYADHARWQAEQDHTESLAYWRRELADAPAGLDLPTDRPRPPRPSYAGGAVPLSLPPRVVDRLAELARSEGGTVFTALLAAYQLLLARHAGVDDIVVGTPVAGRDHPDTERMIGFFVNMLAIRGRPRPELTFRAYLREVARTAVDAYAHADLPFERLVEHLVSRRDPSRQPVFGTMLSLRNTRPIGGLPGLTVRELDGPTGVAKYDLSLVFADDGPGRGLRGALEYSSDLFDRSTAERLAEAYGGLLDAVLADPDRTLAELPVMSDRERRRVVVEFNDTAVPGPVPWVADLVAEQGRLRPDAVAVRDDAEAITYGQLNSLANRTAHRLLAAGVGPGDLVAVCLPRSARTVAALLGVLRSGAAFLPLDPTYPAARLAYLVADAEAAALIADGEPPAGFAGAVLAADDPGAWPEADPAVPAPGAALAYVIYTSGSTGAPKGVRIGRDSLANFVAALRRAPGLGPEHVWLAVAPFAFDMSGLDLWLPLTTGAELVLVGRGTAMDGAALGRRLAEVGGTHLQATPTSWRLLLAAGWPGRPGLTPLCGGEALPPALARDLVDRVGTVWNLYGPTETTIYSSVARITGADVHCGRPIANTTMYVLDERMSPVPVGVTGELYIGGAGLAQGYHRRPELTAQRFVPDPIGAPGGRLYRTGDLARWRPDGTLEVAGRSDGQVKVRGYRIETGEIESVLTEHPGVAQAAVVVRPDRTGEPTLVGYVAGAAEPAALRAWLTERLPGYLVPGALIRLDRLPHTPNGKLDRAALPAPAAGAVSTPPARADWTAAQARVAGAFTAVLEHSDFGLDDDFFAVGGESMRAVRLVRQLDPRLSVLDLFTHPTVRALADRLSTGVDTGSRILHRLTPPRAGAAELSVVCVPFGGGGAIAYAEFAARAPADWDVYAVQPPGRDPARPDEPLQPLPEAADAAARAVLAEVPGPVVVYGHCIGAALAVALARRLEAAGRTVLGVGVGAAFPTTRLPGPLDLLSRLAPGRRQSDRTMADTLRLLGGLGEELPEAHRAQLARAIRHDARQGEIFYTDEYAGGGPRPLAAPICVVVGDEDRITEFYPERAHEWAAFGADVDLAVLPGAGHFFQRSTTAGDLVRVLRAQVSRWRAGGPPGNPPVVPPRARLGTFAVVTLGQLVSLIGAGLTTFALGVWTYRQTGAVTAFAAIAAFGILPALLAAPLAGTLADRLDRRLIMVWCDACGLLCSVGVALLLWSHLLALWHLYLMVTVTAAAATFRQPAYLAAVPQLTPKRYLGQANGVVGLGAATGVMLAQLLGGVLVLLVGLAGVLWLDAVSYGVALATLLLVRFPDLGFTRQEGPLLRQVADGWRFLVQRRGLLALCVFFAVANALAGVVVVLVTPLALASGSPAALGGVLAAQGLGLLVGSAVMAVWGGTRRRSAGMIGFVGLFAASAIITGLRPGLLFPAVGMFGMGLCGALINAHWLSLVQMKVGHDLLGRILATALMLARTLMPVGYLVAGPLVDRVVDPAVRAPGFWHDLADALGPGPAPGMALTIIAVGLIAAAWTLVGYRYRPLRELDTLLPDATFAALPSARVIEAAVDKDDHAHTPR</sequence>
<dbReference type="Proteomes" id="UP001589894">
    <property type="component" value="Unassembled WGS sequence"/>
</dbReference>
<dbReference type="InterPro" id="IPR029058">
    <property type="entry name" value="AB_hydrolase_fold"/>
</dbReference>
<feature type="region of interest" description="Disordered" evidence="4">
    <location>
        <begin position="840"/>
        <end position="883"/>
    </location>
</feature>
<dbReference type="SUPFAM" id="SSF103473">
    <property type="entry name" value="MFS general substrate transporter"/>
    <property type="match status" value="1"/>
</dbReference>
<dbReference type="CDD" id="cd05930">
    <property type="entry name" value="A_NRPS"/>
    <property type="match status" value="1"/>
</dbReference>
<feature type="transmembrane region" description="Helical" evidence="5">
    <location>
        <begin position="2418"/>
        <end position="2439"/>
    </location>
</feature>
<dbReference type="PROSITE" id="PS50075">
    <property type="entry name" value="CARRIER"/>
    <property type="match status" value="1"/>
</dbReference>
<dbReference type="InterPro" id="IPR020845">
    <property type="entry name" value="AMP-binding_CS"/>
</dbReference>